<dbReference type="Proteomes" id="UP000194945">
    <property type="component" value="Unassembled WGS sequence"/>
</dbReference>
<evidence type="ECO:0000313" key="3">
    <source>
        <dbReference type="Proteomes" id="UP000194945"/>
    </source>
</evidence>
<evidence type="ECO:0000313" key="2">
    <source>
        <dbReference type="EMBL" id="OTX93291.1"/>
    </source>
</evidence>
<dbReference type="Pfam" id="PF03318">
    <property type="entry name" value="ETX_MTX2"/>
    <property type="match status" value="1"/>
</dbReference>
<dbReference type="AlphaFoldDB" id="A0A242ZKE6"/>
<feature type="chain" id="PRO_5011231585" evidence="1">
    <location>
        <begin position="29"/>
        <end position="298"/>
    </location>
</feature>
<organism evidence="2 3">
    <name type="scientific">Bacillus wiedmannii</name>
    <dbReference type="NCBI Taxonomy" id="1890302"/>
    <lineage>
        <taxon>Bacteria</taxon>
        <taxon>Bacillati</taxon>
        <taxon>Bacillota</taxon>
        <taxon>Bacilli</taxon>
        <taxon>Bacillales</taxon>
        <taxon>Bacillaceae</taxon>
        <taxon>Bacillus</taxon>
        <taxon>Bacillus cereus group</taxon>
    </lineage>
</organism>
<protein>
    <submittedName>
        <fullName evidence="2">Uncharacterized protein</fullName>
    </submittedName>
</protein>
<dbReference type="EMBL" id="NFDE01000022">
    <property type="protein sequence ID" value="OTX93291.1"/>
    <property type="molecule type" value="Genomic_DNA"/>
</dbReference>
<dbReference type="SUPFAM" id="SSF56973">
    <property type="entry name" value="Aerolisin/ETX pore-forming domain"/>
    <property type="match status" value="1"/>
</dbReference>
<accession>A0A242ZKE6</accession>
<sequence>MKKAIFSLLATTMSLGMILSPVPQNVKAAEQSKISVYQDLGERVKKMAQSAALSGSAYGHHTIRDAELTGRNIESSMTENSELLTIGENILENNLGHDATLPTSGYEHFFEDKTSTTNTTGWTFGYNFSATLSVLMASATHNFSVDYNMTTARTEEKTQRRTFTLPSQPVPVPAGKTYKVEYKFEKVSISGRNQLNANLYGDVTYYYNNQPLSPQLLYSALGRAADTQGFERIIRDTVSGNDRFGIRATGIGLFKTEFGTRLFASITDITNPRSPVKIETKTIPVEFKTISENTRVVE</sequence>
<gene>
    <name evidence="2" type="ORF">BK730_06810</name>
</gene>
<comment type="caution">
    <text evidence="2">The sequence shown here is derived from an EMBL/GenBank/DDBJ whole genome shotgun (WGS) entry which is preliminary data.</text>
</comment>
<dbReference type="InterPro" id="IPR004991">
    <property type="entry name" value="Aerolysin-like"/>
</dbReference>
<evidence type="ECO:0000256" key="1">
    <source>
        <dbReference type="SAM" id="SignalP"/>
    </source>
</evidence>
<dbReference type="Gene3D" id="2.170.15.10">
    <property type="entry name" value="Proaerolysin, chain A, domain 3"/>
    <property type="match status" value="1"/>
</dbReference>
<name>A0A242ZKE6_9BACI</name>
<feature type="signal peptide" evidence="1">
    <location>
        <begin position="1"/>
        <end position="28"/>
    </location>
</feature>
<keyword evidence="1" id="KW-0732">Signal</keyword>
<dbReference type="RefSeq" id="WP_086421861.1">
    <property type="nucleotide sequence ID" value="NZ_NFDE01000022.1"/>
</dbReference>
<proteinExistence type="predicted"/>
<reference evidence="2 3" key="1">
    <citation type="submission" date="2016-10" db="EMBL/GenBank/DDBJ databases">
        <title>Comparative genomics of Bacillus thuringiensis reveals a path to pathogens against multiple invertebrate hosts.</title>
        <authorList>
            <person name="Zheng J."/>
            <person name="Gao Q."/>
            <person name="Liu H."/>
            <person name="Peng D."/>
            <person name="Ruan L."/>
            <person name="Sun M."/>
        </authorList>
    </citation>
    <scope>NUCLEOTIDE SEQUENCE [LARGE SCALE GENOMIC DNA]</scope>
    <source>
        <strain evidence="2">BGSC 4BK1</strain>
    </source>
</reference>
<dbReference type="CDD" id="cd20223">
    <property type="entry name" value="PFM_epsilon-toxin-like"/>
    <property type="match status" value="1"/>
</dbReference>